<name>A0ABM7W9J5_9BACT</name>
<gene>
    <name evidence="4" type="ORF">DPPLL_19560</name>
</gene>
<keyword evidence="1 2" id="KW-0129">CBS domain</keyword>
<evidence type="ECO:0000256" key="1">
    <source>
        <dbReference type="ARBA" id="ARBA00023122"/>
    </source>
</evidence>
<dbReference type="Gene3D" id="3.10.580.10">
    <property type="entry name" value="CBS-domain"/>
    <property type="match status" value="1"/>
</dbReference>
<dbReference type="CDD" id="cd04584">
    <property type="entry name" value="CBS_pair_AcuB_like"/>
    <property type="match status" value="1"/>
</dbReference>
<sequence>MFIADYMTADPVTITADMSLPEARRLLDDYHFRHLPVVDKDKKLIGVISDRDLRLAYPSTVVDDALREKIFRLIEKTPVSQIMTVNCSCIGIDATLDDALMVFERDKVGALPVVTDDDEVIGIFSMRDLTAAYKKLFGAAEKGSSLIAVLDEGKSRKSLSRIASLLEENDVQCTRLIKIAQDSGFDRIYLRVNTYKVSNVHKMLQDAGFTLIKP</sequence>
<reference evidence="4 5" key="1">
    <citation type="submission" date="2022-01" db="EMBL/GenBank/DDBJ databases">
        <title>Desulfofustis limnae sp. nov., a novel mesophilic sulfate-reducing bacterium isolated from marsh soil.</title>
        <authorList>
            <person name="Watanabe M."/>
            <person name="Takahashi A."/>
            <person name="Kojima H."/>
            <person name="Fukui M."/>
        </authorList>
    </citation>
    <scope>NUCLEOTIDE SEQUENCE [LARGE SCALE GENOMIC DNA]</scope>
    <source>
        <strain evidence="4 5">PPLL</strain>
    </source>
</reference>
<accession>A0ABM7W9J5</accession>
<protein>
    <submittedName>
        <fullName evidence="4">Membrane protein</fullName>
    </submittedName>
</protein>
<dbReference type="SUPFAM" id="SSF54631">
    <property type="entry name" value="CBS-domain pair"/>
    <property type="match status" value="1"/>
</dbReference>
<evidence type="ECO:0000313" key="4">
    <source>
        <dbReference type="EMBL" id="BDD87591.1"/>
    </source>
</evidence>
<evidence type="ECO:0000256" key="2">
    <source>
        <dbReference type="PROSITE-ProRule" id="PRU00703"/>
    </source>
</evidence>
<dbReference type="PANTHER" id="PTHR43080">
    <property type="entry name" value="CBS DOMAIN-CONTAINING PROTEIN CBSX3, MITOCHONDRIAL"/>
    <property type="match status" value="1"/>
</dbReference>
<dbReference type="PANTHER" id="PTHR43080:SF2">
    <property type="entry name" value="CBS DOMAIN-CONTAINING PROTEIN"/>
    <property type="match status" value="1"/>
</dbReference>
<dbReference type="Pfam" id="PF00571">
    <property type="entry name" value="CBS"/>
    <property type="match status" value="2"/>
</dbReference>
<dbReference type="PROSITE" id="PS51371">
    <property type="entry name" value="CBS"/>
    <property type="match status" value="2"/>
</dbReference>
<feature type="domain" description="CBS" evidence="3">
    <location>
        <begin position="83"/>
        <end position="141"/>
    </location>
</feature>
<dbReference type="EMBL" id="AP025516">
    <property type="protein sequence ID" value="BDD87591.1"/>
    <property type="molecule type" value="Genomic_DNA"/>
</dbReference>
<dbReference type="InterPro" id="IPR051257">
    <property type="entry name" value="Diverse_CBS-Domain"/>
</dbReference>
<evidence type="ECO:0000313" key="5">
    <source>
        <dbReference type="Proteomes" id="UP000830055"/>
    </source>
</evidence>
<proteinExistence type="predicted"/>
<dbReference type="InterPro" id="IPR046342">
    <property type="entry name" value="CBS_dom_sf"/>
</dbReference>
<feature type="domain" description="CBS" evidence="3">
    <location>
        <begin position="7"/>
        <end position="65"/>
    </location>
</feature>
<dbReference type="SMART" id="SM00116">
    <property type="entry name" value="CBS"/>
    <property type="match status" value="2"/>
</dbReference>
<dbReference type="RefSeq" id="WP_284154610.1">
    <property type="nucleotide sequence ID" value="NZ_AP025516.1"/>
</dbReference>
<dbReference type="InterPro" id="IPR000644">
    <property type="entry name" value="CBS_dom"/>
</dbReference>
<evidence type="ECO:0000259" key="3">
    <source>
        <dbReference type="PROSITE" id="PS51371"/>
    </source>
</evidence>
<organism evidence="4 5">
    <name type="scientific">Desulfofustis limnaeus</name>
    <dbReference type="NCBI Taxonomy" id="2740163"/>
    <lineage>
        <taxon>Bacteria</taxon>
        <taxon>Pseudomonadati</taxon>
        <taxon>Thermodesulfobacteriota</taxon>
        <taxon>Desulfobulbia</taxon>
        <taxon>Desulfobulbales</taxon>
        <taxon>Desulfocapsaceae</taxon>
        <taxon>Desulfofustis</taxon>
    </lineage>
</organism>
<keyword evidence="5" id="KW-1185">Reference proteome</keyword>
<dbReference type="Proteomes" id="UP000830055">
    <property type="component" value="Chromosome"/>
</dbReference>